<feature type="domain" description="HTH marR-type" evidence="1">
    <location>
        <begin position="12"/>
        <end position="148"/>
    </location>
</feature>
<protein>
    <submittedName>
        <fullName evidence="2">DNA-binding MarR family transcriptional regulator</fullName>
    </submittedName>
</protein>
<dbReference type="Proteomes" id="UP000578112">
    <property type="component" value="Unassembled WGS sequence"/>
</dbReference>
<reference evidence="2 3" key="1">
    <citation type="submission" date="2020-08" db="EMBL/GenBank/DDBJ databases">
        <title>Sequencing the genomes of 1000 actinobacteria strains.</title>
        <authorList>
            <person name="Klenk H.-P."/>
        </authorList>
    </citation>
    <scope>NUCLEOTIDE SEQUENCE [LARGE SCALE GENOMIC DNA]</scope>
    <source>
        <strain evidence="2 3">DSM 43149</strain>
    </source>
</reference>
<proteinExistence type="predicted"/>
<dbReference type="PANTHER" id="PTHR33164">
    <property type="entry name" value="TRANSCRIPTIONAL REGULATOR, MARR FAMILY"/>
    <property type="match status" value="1"/>
</dbReference>
<keyword evidence="3" id="KW-1185">Reference proteome</keyword>
<dbReference type="GO" id="GO:0003677">
    <property type="term" value="F:DNA binding"/>
    <property type="evidence" value="ECO:0007669"/>
    <property type="project" value="UniProtKB-KW"/>
</dbReference>
<dbReference type="RefSeq" id="WP_203709046.1">
    <property type="nucleotide sequence ID" value="NZ_BOMK01000001.1"/>
</dbReference>
<name>A0A7W7MNY1_9ACTN</name>
<dbReference type="InterPro" id="IPR036390">
    <property type="entry name" value="WH_DNA-bd_sf"/>
</dbReference>
<dbReference type="GO" id="GO:0003700">
    <property type="term" value="F:DNA-binding transcription factor activity"/>
    <property type="evidence" value="ECO:0007669"/>
    <property type="project" value="InterPro"/>
</dbReference>
<dbReference type="PRINTS" id="PR00598">
    <property type="entry name" value="HTHMARR"/>
</dbReference>
<dbReference type="PANTHER" id="PTHR33164:SF99">
    <property type="entry name" value="MARR FAMILY REGULATORY PROTEIN"/>
    <property type="match status" value="1"/>
</dbReference>
<dbReference type="InterPro" id="IPR039422">
    <property type="entry name" value="MarR/SlyA-like"/>
</dbReference>
<organism evidence="2 3">
    <name type="scientific">Actinoplanes digitatis</name>
    <dbReference type="NCBI Taxonomy" id="1868"/>
    <lineage>
        <taxon>Bacteria</taxon>
        <taxon>Bacillati</taxon>
        <taxon>Actinomycetota</taxon>
        <taxon>Actinomycetes</taxon>
        <taxon>Micromonosporales</taxon>
        <taxon>Micromonosporaceae</taxon>
        <taxon>Actinoplanes</taxon>
    </lineage>
</organism>
<dbReference type="InterPro" id="IPR036388">
    <property type="entry name" value="WH-like_DNA-bd_sf"/>
</dbReference>
<dbReference type="SMART" id="SM00347">
    <property type="entry name" value="HTH_MARR"/>
    <property type="match status" value="1"/>
</dbReference>
<dbReference type="Gene3D" id="1.10.10.10">
    <property type="entry name" value="Winged helix-like DNA-binding domain superfamily/Winged helix DNA-binding domain"/>
    <property type="match status" value="1"/>
</dbReference>
<dbReference type="SUPFAM" id="SSF46785">
    <property type="entry name" value="Winged helix' DNA-binding domain"/>
    <property type="match status" value="1"/>
</dbReference>
<keyword evidence="2" id="KW-0238">DNA-binding</keyword>
<evidence type="ECO:0000313" key="2">
    <source>
        <dbReference type="EMBL" id="MBB4761543.1"/>
    </source>
</evidence>
<dbReference type="PROSITE" id="PS50995">
    <property type="entry name" value="HTH_MARR_2"/>
    <property type="match status" value="1"/>
</dbReference>
<evidence type="ECO:0000259" key="1">
    <source>
        <dbReference type="PROSITE" id="PS50995"/>
    </source>
</evidence>
<comment type="caution">
    <text evidence="2">The sequence shown here is derived from an EMBL/GenBank/DDBJ whole genome shotgun (WGS) entry which is preliminary data.</text>
</comment>
<evidence type="ECO:0000313" key="3">
    <source>
        <dbReference type="Proteomes" id="UP000578112"/>
    </source>
</evidence>
<dbReference type="EMBL" id="JACHNH010000001">
    <property type="protein sequence ID" value="MBB4761543.1"/>
    <property type="molecule type" value="Genomic_DNA"/>
</dbReference>
<dbReference type="GO" id="GO:0006950">
    <property type="term" value="P:response to stress"/>
    <property type="evidence" value="ECO:0007669"/>
    <property type="project" value="TreeGrafter"/>
</dbReference>
<sequence>MSDDTPWLSADELQAWLHLAGVLTALPATIDAQLKRDACVNFFEYSILSGLSVRPGRAMQMAVLAQLANGSPSRLSHAVSRLERAGWVERRQCPGDPRAVEAVLTDAGMARVARIAPAHVREVRRTVVDVLTAEELDQLRNTCQKLLTVTAPEVLETIDENRR</sequence>
<dbReference type="AlphaFoldDB" id="A0A7W7MNY1"/>
<accession>A0A7W7MNY1</accession>
<gene>
    <name evidence="2" type="ORF">BJ971_002099</name>
</gene>
<dbReference type="Pfam" id="PF01047">
    <property type="entry name" value="MarR"/>
    <property type="match status" value="1"/>
</dbReference>
<dbReference type="InterPro" id="IPR000835">
    <property type="entry name" value="HTH_MarR-typ"/>
</dbReference>